<name>A0A2M4C857_9DIPT</name>
<reference evidence="2" key="1">
    <citation type="submission" date="2018-01" db="EMBL/GenBank/DDBJ databases">
        <title>An insight into the sialome of Amazonian anophelines.</title>
        <authorList>
            <person name="Ribeiro J.M."/>
            <person name="Scarpassa V."/>
            <person name="Calvo E."/>
        </authorList>
    </citation>
    <scope>NUCLEOTIDE SEQUENCE</scope>
    <source>
        <tissue evidence="2">Salivary glands</tissue>
    </source>
</reference>
<evidence type="ECO:0000256" key="1">
    <source>
        <dbReference type="SAM" id="SignalP"/>
    </source>
</evidence>
<dbReference type="AlphaFoldDB" id="A0A2M4C857"/>
<keyword evidence="1" id="KW-0732">Signal</keyword>
<evidence type="ECO:0000313" key="2">
    <source>
        <dbReference type="EMBL" id="MBW61513.1"/>
    </source>
</evidence>
<organism evidence="2">
    <name type="scientific">Anopheles marajoara</name>
    <dbReference type="NCBI Taxonomy" id="58244"/>
    <lineage>
        <taxon>Eukaryota</taxon>
        <taxon>Metazoa</taxon>
        <taxon>Ecdysozoa</taxon>
        <taxon>Arthropoda</taxon>
        <taxon>Hexapoda</taxon>
        <taxon>Insecta</taxon>
        <taxon>Pterygota</taxon>
        <taxon>Neoptera</taxon>
        <taxon>Endopterygota</taxon>
        <taxon>Diptera</taxon>
        <taxon>Nematocera</taxon>
        <taxon>Culicoidea</taxon>
        <taxon>Culicidae</taxon>
        <taxon>Anophelinae</taxon>
        <taxon>Anopheles</taxon>
    </lineage>
</organism>
<proteinExistence type="predicted"/>
<sequence>MLAASLFLIFLNLSFCFFFCPFTGDELMVSDTLLGDLELSSTFGIVSDSAFAPVTNDFASSVGSTCSTCSDRASWLHSAGRSTVRLISARNDSSLAFIRTISSAVGS</sequence>
<accession>A0A2M4C857</accession>
<feature type="signal peptide" evidence="1">
    <location>
        <begin position="1"/>
        <end position="16"/>
    </location>
</feature>
<feature type="chain" id="PRO_5014740247" evidence="1">
    <location>
        <begin position="17"/>
        <end position="107"/>
    </location>
</feature>
<protein>
    <submittedName>
        <fullName evidence="2">Putative secreted protein</fullName>
    </submittedName>
</protein>
<dbReference type="EMBL" id="GGFJ01012372">
    <property type="protein sequence ID" value="MBW61513.1"/>
    <property type="molecule type" value="Transcribed_RNA"/>
</dbReference>